<name>A0AB74C4P4_ASPFL</name>
<dbReference type="EMBL" id="QQZZ01000125">
    <property type="protein sequence ID" value="RMZ40800.1"/>
    <property type="molecule type" value="Genomic_DNA"/>
</dbReference>
<organism evidence="1 2">
    <name type="scientific">Aspergillus flavus</name>
    <dbReference type="NCBI Taxonomy" id="5059"/>
    <lineage>
        <taxon>Eukaryota</taxon>
        <taxon>Fungi</taxon>
        <taxon>Dikarya</taxon>
        <taxon>Ascomycota</taxon>
        <taxon>Pezizomycotina</taxon>
        <taxon>Eurotiomycetes</taxon>
        <taxon>Eurotiomycetidae</taxon>
        <taxon>Eurotiales</taxon>
        <taxon>Aspergillaceae</taxon>
        <taxon>Aspergillus</taxon>
        <taxon>Aspergillus subgen. Circumdati</taxon>
    </lineage>
</organism>
<dbReference type="AlphaFoldDB" id="A0AB74C4P4"/>
<evidence type="ECO:0000313" key="1">
    <source>
        <dbReference type="EMBL" id="RMZ40800.1"/>
    </source>
</evidence>
<evidence type="ECO:0000313" key="2">
    <source>
        <dbReference type="Proteomes" id="UP000275480"/>
    </source>
</evidence>
<accession>A0AB74C4P4</accession>
<dbReference type="Proteomes" id="UP000275480">
    <property type="component" value="Unassembled WGS sequence"/>
</dbReference>
<sequence length="186" mass="20383">MAPTPVTEPSLVLFWCWILPSGDLTPAKSFLEQTAQAGRFLGNTVTEPIPAAYGLGDSSSGTFFCSPNVDRIYQNVGTILARPPPPHPLPAIIFHNKHDKGIRHRVADTVGKGALRIDTNMSFSASMELEEALDQNGLSLPGGFPAFWRPDQVDIERFSGEEKALRLQQLKARLDPNNLFTMPCPV</sequence>
<reference evidence="1 2" key="1">
    <citation type="submission" date="2018-07" db="EMBL/GenBank/DDBJ databases">
        <title>Identification of spontaneous genetic mutation associated with occurrence of a yellow conidial color mutant of Aspergillus flavus.</title>
        <authorList>
            <person name="Chang P.-K."/>
            <person name="Mack B.M."/>
            <person name="Scharfenstein L."/>
            <person name="Gilbert M.K."/>
        </authorList>
    </citation>
    <scope>NUCLEOTIDE SEQUENCE [LARGE SCALE GENOMIC DNA]</scope>
    <source>
        <strain evidence="1 2">CA14</strain>
    </source>
</reference>
<proteinExistence type="predicted"/>
<gene>
    <name evidence="1" type="ORF">CA14_001690</name>
</gene>
<comment type="caution">
    <text evidence="1">The sequence shown here is derived from an EMBL/GenBank/DDBJ whole genome shotgun (WGS) entry which is preliminary data.</text>
</comment>
<evidence type="ECO:0008006" key="3">
    <source>
        <dbReference type="Google" id="ProtNLM"/>
    </source>
</evidence>
<protein>
    <recommendedName>
        <fullName evidence="3">Berberine/berberine-like domain-containing protein</fullName>
    </recommendedName>
</protein>